<accession>A0A1Y0D1E7</accession>
<feature type="binding site" evidence="8">
    <location>
        <position position="100"/>
    </location>
    <ligand>
        <name>Zn(2+)</name>
        <dbReference type="ChEBI" id="CHEBI:29105"/>
        <note>catalytic</note>
    </ligand>
</feature>
<evidence type="ECO:0000256" key="1">
    <source>
        <dbReference type="ARBA" id="ARBA00006576"/>
    </source>
</evidence>
<evidence type="ECO:0000313" key="11">
    <source>
        <dbReference type="Proteomes" id="UP000243937"/>
    </source>
</evidence>
<feature type="domain" description="CMP/dCMP-type deaminase" evidence="9">
    <location>
        <begin position="46"/>
        <end position="164"/>
    </location>
</feature>
<dbReference type="GO" id="GO:0042802">
    <property type="term" value="F:identical protein binding"/>
    <property type="evidence" value="ECO:0007669"/>
    <property type="project" value="UniProtKB-ARBA"/>
</dbReference>
<evidence type="ECO:0000256" key="6">
    <source>
        <dbReference type="PIRSR" id="PIRSR006334-1"/>
    </source>
</evidence>
<dbReference type="NCBIfam" id="NF006537">
    <property type="entry name" value="PRK09027.1"/>
    <property type="match status" value="1"/>
</dbReference>
<dbReference type="AlphaFoldDB" id="A0A1Y0D1E7"/>
<dbReference type="InterPro" id="IPR016193">
    <property type="entry name" value="Cytidine_deaminase-like"/>
</dbReference>
<evidence type="ECO:0000256" key="5">
    <source>
        <dbReference type="ARBA" id="ARBA00022833"/>
    </source>
</evidence>
<name>A0A1Y0D1E7_9GAMM</name>
<reference evidence="10 11" key="1">
    <citation type="journal article" date="2014" name="Int. J. Syst. Evol. Microbiol.">
        <title>Oceanisphaera profunda sp. nov., a marine bacterium isolated from deep-sea sediment, and emended description of the genus Oceanisphaera.</title>
        <authorList>
            <person name="Xu Z."/>
            <person name="Zhang X.Y."/>
            <person name="Su H.N."/>
            <person name="Yu Z.C."/>
            <person name="Liu C."/>
            <person name="Li H."/>
            <person name="Chen X.L."/>
            <person name="Song X.Y."/>
            <person name="Xie B.B."/>
            <person name="Qin Q.L."/>
            <person name="Zhou B.C."/>
            <person name="Shi M."/>
            <person name="Huang Y."/>
            <person name="Zhang Y.Z."/>
        </authorList>
    </citation>
    <scope>NUCLEOTIDE SEQUENCE [LARGE SCALE GENOMIC DNA]</scope>
    <source>
        <strain evidence="10 11">SM1222</strain>
    </source>
</reference>
<dbReference type="PANTHER" id="PTHR11644:SF2">
    <property type="entry name" value="CYTIDINE DEAMINASE"/>
    <property type="match status" value="1"/>
</dbReference>
<organism evidence="10 11">
    <name type="scientific">Oceanisphaera profunda</name>
    <dbReference type="NCBI Taxonomy" id="1416627"/>
    <lineage>
        <taxon>Bacteria</taxon>
        <taxon>Pseudomonadati</taxon>
        <taxon>Pseudomonadota</taxon>
        <taxon>Gammaproteobacteria</taxon>
        <taxon>Aeromonadales</taxon>
        <taxon>Aeromonadaceae</taxon>
        <taxon>Oceanisphaera</taxon>
    </lineage>
</organism>
<comment type="similarity">
    <text evidence="1">Belongs to the cytidine and deoxycytidylate deaminase family.</text>
</comment>
<dbReference type="CDD" id="cd01283">
    <property type="entry name" value="cytidine_deaminase"/>
    <property type="match status" value="2"/>
</dbReference>
<dbReference type="Gene3D" id="3.40.140.10">
    <property type="entry name" value="Cytidine Deaminase, domain 2"/>
    <property type="match status" value="2"/>
</dbReference>
<evidence type="ECO:0000256" key="3">
    <source>
        <dbReference type="ARBA" id="ARBA00022723"/>
    </source>
</evidence>
<feature type="binding site" evidence="8">
    <location>
        <position position="127"/>
    </location>
    <ligand>
        <name>Zn(2+)</name>
        <dbReference type="ChEBI" id="CHEBI:29105"/>
        <note>catalytic</note>
    </ligand>
</feature>
<gene>
    <name evidence="10" type="ORF">CBP31_00740</name>
</gene>
<feature type="active site" description="Proton donor" evidence="6">
    <location>
        <position position="102"/>
    </location>
</feature>
<sequence>MSLMPKNRSSTMNDALKQTLDQHRLSRLTRFSPEQIQLLMDASELGTGALAFALLPLAEAKAQVPISDFAVGAIAIGGSGHWYLGANVEFVGVPLHQSVHAEQAAIGHAALFDEQYIERVVVSASPCGHCRQFMHELNQDDLLLVWPEHHFMLNELLPHAFGPADLQQTYGLLNHPTANLTASSQSAPEHKPDALTLAAWDHACASYAPYSHNRAGVALLLNDGQICPGRYLENAAFNPSLGPLHLALSQLYLQSYTTADIKRAVLVEARAEAQQAAHAALLLGQLCAVPLETLVLAREE</sequence>
<dbReference type="KEGG" id="opf:CBP31_00740"/>
<dbReference type="InterPro" id="IPR002125">
    <property type="entry name" value="CMP_dCMP_dom"/>
</dbReference>
<keyword evidence="5 8" id="KW-0862">Zinc</keyword>
<dbReference type="Proteomes" id="UP000243937">
    <property type="component" value="Chromosome"/>
</dbReference>
<dbReference type="InterPro" id="IPR016192">
    <property type="entry name" value="APOBEC/CMP_deaminase_Zn-bd"/>
</dbReference>
<feature type="binding site" evidence="8">
    <location>
        <position position="130"/>
    </location>
    <ligand>
        <name>Zn(2+)</name>
        <dbReference type="ChEBI" id="CHEBI:29105"/>
        <note>catalytic</note>
    </ligand>
</feature>
<dbReference type="PIRSF" id="PIRSF006334">
    <property type="entry name" value="Cdd_plus_pseudo"/>
    <property type="match status" value="1"/>
</dbReference>
<evidence type="ECO:0000313" key="10">
    <source>
        <dbReference type="EMBL" id="ART81340.1"/>
    </source>
</evidence>
<evidence type="ECO:0000256" key="8">
    <source>
        <dbReference type="PIRSR" id="PIRSR006334-3"/>
    </source>
</evidence>
<keyword evidence="3 8" id="KW-0479">Metal-binding</keyword>
<proteinExistence type="inferred from homology"/>
<evidence type="ECO:0000256" key="7">
    <source>
        <dbReference type="PIRSR" id="PIRSR006334-2"/>
    </source>
</evidence>
<evidence type="ECO:0000256" key="4">
    <source>
        <dbReference type="ARBA" id="ARBA00022801"/>
    </source>
</evidence>
<comment type="cofactor">
    <cofactor evidence="8">
        <name>Zn(2+)</name>
        <dbReference type="ChEBI" id="CHEBI:29105"/>
    </cofactor>
    <text evidence="8">Binds 1 zinc ion.</text>
</comment>
<dbReference type="PROSITE" id="PS00903">
    <property type="entry name" value="CYT_DCMP_DEAMINASES_1"/>
    <property type="match status" value="1"/>
</dbReference>
<dbReference type="PROSITE" id="PS51747">
    <property type="entry name" value="CYT_DCMP_DEAMINASES_2"/>
    <property type="match status" value="2"/>
</dbReference>
<dbReference type="EMBL" id="CP021377">
    <property type="protein sequence ID" value="ART81340.1"/>
    <property type="molecule type" value="Genomic_DNA"/>
</dbReference>
<dbReference type="GO" id="GO:0055086">
    <property type="term" value="P:nucleobase-containing small molecule metabolic process"/>
    <property type="evidence" value="ECO:0007669"/>
    <property type="project" value="UniProtKB-ARBA"/>
</dbReference>
<dbReference type="InterPro" id="IPR013171">
    <property type="entry name" value="Cyd/dCyd_deaminase_Zn-bd"/>
</dbReference>
<dbReference type="PANTHER" id="PTHR11644">
    <property type="entry name" value="CYTIDINE DEAMINASE"/>
    <property type="match status" value="1"/>
</dbReference>
<dbReference type="GO" id="GO:0072527">
    <property type="term" value="P:pyrimidine-containing compound metabolic process"/>
    <property type="evidence" value="ECO:0007669"/>
    <property type="project" value="UniProtKB-ARBA"/>
</dbReference>
<dbReference type="GO" id="GO:0008270">
    <property type="term" value="F:zinc ion binding"/>
    <property type="evidence" value="ECO:0007669"/>
    <property type="project" value="InterPro"/>
</dbReference>
<dbReference type="Pfam" id="PF00383">
    <property type="entry name" value="dCMP_cyt_deam_1"/>
    <property type="match status" value="1"/>
</dbReference>
<protein>
    <submittedName>
        <fullName evidence="10">Cytidine deaminase</fullName>
    </submittedName>
</protein>
<feature type="binding site" evidence="7">
    <location>
        <begin position="87"/>
        <end position="89"/>
    </location>
    <ligand>
        <name>substrate</name>
    </ligand>
</feature>
<keyword evidence="11" id="KW-1185">Reference proteome</keyword>
<dbReference type="GO" id="GO:0004126">
    <property type="term" value="F:cytidine deaminase activity"/>
    <property type="evidence" value="ECO:0007669"/>
    <property type="project" value="InterPro"/>
</dbReference>
<evidence type="ECO:0000259" key="9">
    <source>
        <dbReference type="PROSITE" id="PS51747"/>
    </source>
</evidence>
<dbReference type="GO" id="GO:0005829">
    <property type="term" value="C:cytosol"/>
    <property type="evidence" value="ECO:0007669"/>
    <property type="project" value="TreeGrafter"/>
</dbReference>
<feature type="domain" description="CMP/dCMP-type deaminase" evidence="9">
    <location>
        <begin position="190"/>
        <end position="300"/>
    </location>
</feature>
<dbReference type="Pfam" id="PF08211">
    <property type="entry name" value="dCMP_cyt_deam_2"/>
    <property type="match status" value="1"/>
</dbReference>
<comment type="subunit">
    <text evidence="2">Homodimer.</text>
</comment>
<dbReference type="SUPFAM" id="SSF53927">
    <property type="entry name" value="Cytidine deaminase-like"/>
    <property type="match status" value="2"/>
</dbReference>
<keyword evidence="4" id="KW-0378">Hydrolase</keyword>
<dbReference type="InterPro" id="IPR050202">
    <property type="entry name" value="Cyt/Deoxycyt_deaminase"/>
</dbReference>
<evidence type="ECO:0000256" key="2">
    <source>
        <dbReference type="ARBA" id="ARBA00011738"/>
    </source>
</evidence>